<dbReference type="EMBL" id="JH668239">
    <property type="protein sequence ID" value="EIM20512.1"/>
    <property type="molecule type" value="Genomic_DNA"/>
</dbReference>
<dbReference type="STRING" id="671144.I4Y970"/>
<evidence type="ECO:0000313" key="3">
    <source>
        <dbReference type="Proteomes" id="UP000005242"/>
    </source>
</evidence>
<gene>
    <name evidence="2" type="ORF">WALSEDRAFT_60988</name>
</gene>
<dbReference type="OrthoDB" id="642895at2759"/>
<dbReference type="InterPro" id="IPR007145">
    <property type="entry name" value="MAP65_Ase1_PRC1"/>
</dbReference>
<evidence type="ECO:0000313" key="2">
    <source>
        <dbReference type="EMBL" id="EIM20512.1"/>
    </source>
</evidence>
<feature type="compositionally biased region" description="Polar residues" evidence="1">
    <location>
        <begin position="379"/>
        <end position="398"/>
    </location>
</feature>
<protein>
    <recommendedName>
        <fullName evidence="4">Microtubule associated protein</fullName>
    </recommendedName>
</protein>
<dbReference type="PANTHER" id="PTHR19321:SF41">
    <property type="entry name" value="FASCETTO-RELATED"/>
    <property type="match status" value="1"/>
</dbReference>
<name>I4Y970_WALMC</name>
<evidence type="ECO:0008006" key="4">
    <source>
        <dbReference type="Google" id="ProtNLM"/>
    </source>
</evidence>
<dbReference type="RefSeq" id="XP_006959538.1">
    <property type="nucleotide sequence ID" value="XM_006959476.1"/>
</dbReference>
<dbReference type="GO" id="GO:0051256">
    <property type="term" value="P:mitotic spindle midzone assembly"/>
    <property type="evidence" value="ECO:0007669"/>
    <property type="project" value="TreeGrafter"/>
</dbReference>
<dbReference type="KEGG" id="wse:WALSEDRAFT_60988"/>
<dbReference type="InParanoid" id="I4Y970"/>
<sequence>MRTMEQNIQRAEGELARRKDAFKTSLIGLSNSLIEIVEPLPEASNSEDEAIVAFEESFYPQLPKLIETEDENIIDILVETLNPTDSLLEHTESLRAGLEDEKIRREEEIQTVYDQLNPLWDKLDVDESQREQFINTNMGSTLGVIEAYHQELDRMLELKRENMALFVQRIRGDIEKLWDYMQVGSNERSQFTAFTDDSFNDECLAEHENILAVLQEEKNTKGKILTKVHLYNQIVSEEIQLQESANDASRLLGRGPRDPGRLIREEKMRKRVAKKSQIEADLLEMLESWENENARMFLINDEHFAETLKQRIASKAQEKENKRKGKGGGPPPVTRKASNSSLNGSTNSTTTTNKRKPLHAPQESITPAPSAKRMRVGSAESNKGVVNSITKSTHSHNSAIKPKRMVNKQAPPRYPIALSSVAESPANGHDPFGKPAQAQARSKTMPSKKSRRSSFKPETRVASVSSVIDHQYAELEAIAAGEEEDW</sequence>
<dbReference type="PANTHER" id="PTHR19321">
    <property type="entry name" value="PROTEIN REGULATOR OF CYTOKINESIS 1 PRC1-RELATED"/>
    <property type="match status" value="1"/>
</dbReference>
<evidence type="ECO:0000256" key="1">
    <source>
        <dbReference type="SAM" id="MobiDB-lite"/>
    </source>
</evidence>
<dbReference type="GeneID" id="18474272"/>
<dbReference type="GO" id="GO:1990023">
    <property type="term" value="C:mitotic spindle midzone"/>
    <property type="evidence" value="ECO:0007669"/>
    <property type="project" value="TreeGrafter"/>
</dbReference>
<dbReference type="Pfam" id="PF03999">
    <property type="entry name" value="MAP65_ASE1"/>
    <property type="match status" value="1"/>
</dbReference>
<organism evidence="2 3">
    <name type="scientific">Wallemia mellicola (strain ATCC MYA-4683 / CBS 633.66)</name>
    <name type="common">Wallemia sebi (CBS 633.66)</name>
    <dbReference type="NCBI Taxonomy" id="671144"/>
    <lineage>
        <taxon>Eukaryota</taxon>
        <taxon>Fungi</taxon>
        <taxon>Dikarya</taxon>
        <taxon>Basidiomycota</taxon>
        <taxon>Wallemiomycotina</taxon>
        <taxon>Wallemiomycetes</taxon>
        <taxon>Wallemiales</taxon>
        <taxon>Wallemiaceae</taxon>
        <taxon>Wallemia</taxon>
    </lineage>
</organism>
<dbReference type="eggNOG" id="KOG4302">
    <property type="taxonomic scope" value="Eukaryota"/>
</dbReference>
<accession>I4Y970</accession>
<proteinExistence type="predicted"/>
<reference evidence="2 3" key="1">
    <citation type="journal article" date="2012" name="Fungal Genet. Biol.">
        <title>The genome of the xerotolerant mold Wallemia sebi reveals adaptations to osmotic stress and suggests cryptic sexual reproduction.</title>
        <authorList>
            <person name="Padamsee M."/>
            <person name="Kumar T.K.A."/>
            <person name="Riley R."/>
            <person name="Binder M."/>
            <person name="Boyd A."/>
            <person name="Calvo A.M."/>
            <person name="Furukawa K."/>
            <person name="Hesse C."/>
            <person name="Hohmann S."/>
            <person name="James T.Y."/>
            <person name="LaButti K."/>
            <person name="Lapidus A."/>
            <person name="Lindquist E."/>
            <person name="Lucas S."/>
            <person name="Miller K."/>
            <person name="Shantappa S."/>
            <person name="Grigoriev I.V."/>
            <person name="Hibbett D.S."/>
            <person name="McLaughlin D.J."/>
            <person name="Spatafora J.W."/>
            <person name="Aime M.C."/>
        </authorList>
    </citation>
    <scope>NUCLEOTIDE SEQUENCE [LARGE SCALE GENOMIC DNA]</scope>
    <source>
        <strain evidence="3">ATCC MYA-4683 / CBS 633.66</strain>
    </source>
</reference>
<dbReference type="Gene3D" id="1.20.58.1520">
    <property type="match status" value="1"/>
</dbReference>
<dbReference type="AlphaFoldDB" id="I4Y970"/>
<dbReference type="OMA" id="YISASVH"/>
<keyword evidence="3" id="KW-1185">Reference proteome</keyword>
<feature type="region of interest" description="Disordered" evidence="1">
    <location>
        <begin position="315"/>
        <end position="463"/>
    </location>
</feature>
<feature type="compositionally biased region" description="Low complexity" evidence="1">
    <location>
        <begin position="338"/>
        <end position="352"/>
    </location>
</feature>
<dbReference type="Proteomes" id="UP000005242">
    <property type="component" value="Unassembled WGS sequence"/>
</dbReference>
<dbReference type="GO" id="GO:0005737">
    <property type="term" value="C:cytoplasm"/>
    <property type="evidence" value="ECO:0007669"/>
    <property type="project" value="TreeGrafter"/>
</dbReference>
<dbReference type="GO" id="GO:0008017">
    <property type="term" value="F:microtubule binding"/>
    <property type="evidence" value="ECO:0007669"/>
    <property type="project" value="InterPro"/>
</dbReference>
<dbReference type="HOGENOM" id="CLU_022390_0_0_1"/>